<dbReference type="Pfam" id="PF14559">
    <property type="entry name" value="TPR_19"/>
    <property type="match status" value="1"/>
</dbReference>
<dbReference type="Gene3D" id="1.25.40.10">
    <property type="entry name" value="Tetratricopeptide repeat domain"/>
    <property type="match status" value="1"/>
</dbReference>
<sequence length="173" mass="19401">MSSPVHRLEAALARRPADARLLQQLADLYVRSGYLLKAVAVLRQLTELAPERADLPLALARLHVELELIDDAEEWFDVARERALRVGDELVAAEALNAHARLRPHDVVVQLRLVEALLREDRHDEAATTLNRLRAAHPELPLSLATVRSACHAIRQRDAIEAQLRSMSFAQPN</sequence>
<comment type="caution">
    <text evidence="1">The sequence shown here is derived from an EMBL/GenBank/DDBJ whole genome shotgun (WGS) entry which is preliminary data.</text>
</comment>
<gene>
    <name evidence="1" type="ORF">DI536_32795</name>
</gene>
<evidence type="ECO:0000313" key="1">
    <source>
        <dbReference type="EMBL" id="PZR05219.1"/>
    </source>
</evidence>
<dbReference type="Proteomes" id="UP000249061">
    <property type="component" value="Unassembled WGS sequence"/>
</dbReference>
<dbReference type="InterPro" id="IPR011990">
    <property type="entry name" value="TPR-like_helical_dom_sf"/>
</dbReference>
<dbReference type="EMBL" id="QFQP01000047">
    <property type="protein sequence ID" value="PZR05219.1"/>
    <property type="molecule type" value="Genomic_DNA"/>
</dbReference>
<reference evidence="1 2" key="1">
    <citation type="submission" date="2017-08" db="EMBL/GenBank/DDBJ databases">
        <title>Infants hospitalized years apart are colonized by the same room-sourced microbial strains.</title>
        <authorList>
            <person name="Brooks B."/>
            <person name="Olm M.R."/>
            <person name="Firek B.A."/>
            <person name="Baker R."/>
            <person name="Thomas B.C."/>
            <person name="Morowitz M.J."/>
            <person name="Banfield J.F."/>
        </authorList>
    </citation>
    <scope>NUCLEOTIDE SEQUENCE [LARGE SCALE GENOMIC DNA]</scope>
    <source>
        <strain evidence="1">S2_003_000_R2_14</strain>
    </source>
</reference>
<proteinExistence type="predicted"/>
<evidence type="ECO:0000313" key="2">
    <source>
        <dbReference type="Proteomes" id="UP000249061"/>
    </source>
</evidence>
<dbReference type="InterPro" id="IPR019734">
    <property type="entry name" value="TPR_rpt"/>
</dbReference>
<accession>A0A2W5SPV5</accession>
<organism evidence="1 2">
    <name type="scientific">Archangium gephyra</name>
    <dbReference type="NCBI Taxonomy" id="48"/>
    <lineage>
        <taxon>Bacteria</taxon>
        <taxon>Pseudomonadati</taxon>
        <taxon>Myxococcota</taxon>
        <taxon>Myxococcia</taxon>
        <taxon>Myxococcales</taxon>
        <taxon>Cystobacterineae</taxon>
        <taxon>Archangiaceae</taxon>
        <taxon>Archangium</taxon>
    </lineage>
</organism>
<dbReference type="AlphaFoldDB" id="A0A2W5SPV5"/>
<name>A0A2W5SPV5_9BACT</name>
<dbReference type="Pfam" id="PF13181">
    <property type="entry name" value="TPR_8"/>
    <property type="match status" value="1"/>
</dbReference>
<protein>
    <submittedName>
        <fullName evidence="1">Uncharacterized protein</fullName>
    </submittedName>
</protein>
<dbReference type="SUPFAM" id="SSF48452">
    <property type="entry name" value="TPR-like"/>
    <property type="match status" value="1"/>
</dbReference>